<name>A0ABW7F7E7_9BURK</name>
<reference evidence="1 2" key="1">
    <citation type="submission" date="2024-08" db="EMBL/GenBank/DDBJ databases">
        <authorList>
            <person name="Lu H."/>
        </authorList>
    </citation>
    <scope>NUCLEOTIDE SEQUENCE [LARGE SCALE GENOMIC DNA]</scope>
    <source>
        <strain evidence="1 2">LYH14W</strain>
    </source>
</reference>
<evidence type="ECO:0000313" key="2">
    <source>
        <dbReference type="Proteomes" id="UP001606210"/>
    </source>
</evidence>
<evidence type="ECO:0000313" key="1">
    <source>
        <dbReference type="EMBL" id="MFG6431273.1"/>
    </source>
</evidence>
<dbReference type="RefSeq" id="WP_394480211.1">
    <property type="nucleotide sequence ID" value="NZ_JBIGHV010000005.1"/>
</dbReference>
<keyword evidence="2" id="KW-1185">Reference proteome</keyword>
<dbReference type="EMBL" id="JBIGHV010000005">
    <property type="protein sequence ID" value="MFG6431273.1"/>
    <property type="molecule type" value="Genomic_DNA"/>
</dbReference>
<dbReference type="NCBIfam" id="TIGR02595">
    <property type="entry name" value="PEP_CTERM"/>
    <property type="match status" value="1"/>
</dbReference>
<dbReference type="InterPro" id="IPR013424">
    <property type="entry name" value="Ice-binding_C"/>
</dbReference>
<comment type="caution">
    <text evidence="1">The sequence shown here is derived from an EMBL/GenBank/DDBJ whole genome shotgun (WGS) entry which is preliminary data.</text>
</comment>
<gene>
    <name evidence="1" type="ORF">ACG00Y_15190</name>
</gene>
<accession>A0ABW7F7E7</accession>
<proteinExistence type="predicted"/>
<organism evidence="1 2">
    <name type="scientific">Pelomonas parva</name>
    <dbReference type="NCBI Taxonomy" id="3299032"/>
    <lineage>
        <taxon>Bacteria</taxon>
        <taxon>Pseudomonadati</taxon>
        <taxon>Pseudomonadota</taxon>
        <taxon>Betaproteobacteria</taxon>
        <taxon>Burkholderiales</taxon>
        <taxon>Sphaerotilaceae</taxon>
        <taxon>Roseateles</taxon>
    </lineage>
</organism>
<sequence length="244" mass="24847">MPHQSASKTNRFRARAVSRDMLVGAAATVLTVSPAAADIVYSGLVNLEAAAGCRTINVDLPGGNLLSIGFYGSSGGVSDGKGPGCRPTPRGEQFGAHLSGTGTLAGLVGADGTSLEKLAAGDLIGTGGSYADPQTTPPQPFYYQLITASGKGGATSTDTRGDWSYGETAFFGFAFVDSGATHYGWGRFTLGTDFDDSRLVDYAYDNAGAAIQAGAGADMPLPEPGTLLLTAIAGIALLAQRRRA</sequence>
<protein>
    <submittedName>
        <fullName evidence="1">PEP-CTERM sorting domain-containing protein</fullName>
    </submittedName>
</protein>
<dbReference type="Proteomes" id="UP001606210">
    <property type="component" value="Unassembled WGS sequence"/>
</dbReference>